<dbReference type="KEGG" id="tzo:THMIRHAT_07270"/>
<dbReference type="GO" id="GO:0016491">
    <property type="term" value="F:oxidoreductase activity"/>
    <property type="evidence" value="ECO:0007669"/>
    <property type="project" value="InterPro"/>
</dbReference>
<evidence type="ECO:0000259" key="4">
    <source>
        <dbReference type="Pfam" id="PF09242"/>
    </source>
</evidence>
<dbReference type="RefSeq" id="WP_173290828.1">
    <property type="nucleotide sequence ID" value="NZ_AP021888.1"/>
</dbReference>
<protein>
    <submittedName>
        <fullName evidence="6">Cytochrome c</fullName>
    </submittedName>
</protein>
<evidence type="ECO:0000313" key="7">
    <source>
        <dbReference type="Proteomes" id="UP000501466"/>
    </source>
</evidence>
<feature type="domain" description="FAD/NAD(P)-binding" evidence="3">
    <location>
        <begin position="37"/>
        <end position="140"/>
    </location>
</feature>
<dbReference type="GO" id="GO:0050660">
    <property type="term" value="F:flavin adenine dinucleotide binding"/>
    <property type="evidence" value="ECO:0007669"/>
    <property type="project" value="InterPro"/>
</dbReference>
<gene>
    <name evidence="6" type="primary">fccB-2_1</name>
    <name evidence="6" type="ORF">THMIRHAT_07270</name>
</gene>
<dbReference type="SUPFAM" id="SSF55424">
    <property type="entry name" value="FAD/NAD-linked reductases, dimerisation (C-terminal) domain"/>
    <property type="match status" value="1"/>
</dbReference>
<dbReference type="InterPro" id="IPR023753">
    <property type="entry name" value="FAD/NAD-binding_dom"/>
</dbReference>
<dbReference type="Proteomes" id="UP000501466">
    <property type="component" value="Chromosome"/>
</dbReference>
<dbReference type="Gene3D" id="3.50.50.60">
    <property type="entry name" value="FAD/NAD(P)-binding domain"/>
    <property type="match status" value="2"/>
</dbReference>
<evidence type="ECO:0000256" key="1">
    <source>
        <dbReference type="ARBA" id="ARBA00022630"/>
    </source>
</evidence>
<feature type="domain" description="Sulfide dehydrogenase [flavocytochrome c] flavoprotein chain central" evidence="5">
    <location>
        <begin position="169"/>
        <end position="290"/>
    </location>
</feature>
<sequence>MSKLTRRELIKWFGASAMASTGLLGATSKAYAKNTAHIVIVGGGIGGASFAKYMRLANSDVKITMIEPHPTYTFCPGSNEILSGHETLENLTVNYQTLKSRFNVDVVQDIATEINYEKHQISTLKGQVIDYDKLVVSPGPDFDYQFVEGYNATLAASDFPHAWKAGPQTTKLKQQIDALPQGGTLLISSPRIPYRCPPAPYERASFVANMMKNTNPTAKILILDSKDDYVFKDHFEHYWKKHHGFGTDNSRIEWVQAKKGGIVTALNTQNKSVKTANGDIIKADVINIIPEEKAGRFAIENGLALGSNWVPYEPKTFASKVHPDVYVIGDMVDSPMPKTGYVASNQAKVVAAAINDLLAGREPGTPFITNNCVAMAGEDYGMTITATFRFTDDAKQKGYATQVRTSAVSDNPYTNRIRAEVAKNWQRTFRKDMFS</sequence>
<evidence type="ECO:0000256" key="2">
    <source>
        <dbReference type="ARBA" id="ARBA00022827"/>
    </source>
</evidence>
<dbReference type="EMBL" id="AP021888">
    <property type="protein sequence ID" value="BBP42981.1"/>
    <property type="molecule type" value="Genomic_DNA"/>
</dbReference>
<dbReference type="PANTHER" id="PTHR43755">
    <property type="match status" value="1"/>
</dbReference>
<keyword evidence="2" id="KW-0274">FAD</keyword>
<dbReference type="Pfam" id="PF21706">
    <property type="entry name" value="FCSD_central"/>
    <property type="match status" value="1"/>
</dbReference>
<accession>A0A6F8PLJ4</accession>
<keyword evidence="7" id="KW-1185">Reference proteome</keyword>
<evidence type="ECO:0000313" key="6">
    <source>
        <dbReference type="EMBL" id="BBP42981.1"/>
    </source>
</evidence>
<feature type="domain" description="Flavocytochrome c sulphide dehydrogenase flavin-binding" evidence="4">
    <location>
        <begin position="365"/>
        <end position="434"/>
    </location>
</feature>
<dbReference type="Pfam" id="PF07992">
    <property type="entry name" value="Pyr_redox_2"/>
    <property type="match status" value="1"/>
</dbReference>
<dbReference type="SUPFAM" id="SSF51905">
    <property type="entry name" value="FAD/NAD(P)-binding domain"/>
    <property type="match status" value="2"/>
</dbReference>
<organism evidence="6 7">
    <name type="scientific">Thiosulfativibrio zosterae</name>
    <dbReference type="NCBI Taxonomy" id="2675053"/>
    <lineage>
        <taxon>Bacteria</taxon>
        <taxon>Pseudomonadati</taxon>
        <taxon>Pseudomonadota</taxon>
        <taxon>Gammaproteobacteria</taxon>
        <taxon>Thiotrichales</taxon>
        <taxon>Piscirickettsiaceae</taxon>
        <taxon>Thiosulfativibrio</taxon>
    </lineage>
</organism>
<dbReference type="Pfam" id="PF09242">
    <property type="entry name" value="FCSD-flav_bind"/>
    <property type="match status" value="1"/>
</dbReference>
<dbReference type="InterPro" id="IPR015323">
    <property type="entry name" value="FlavoCytC_S_DH_flav-bd"/>
</dbReference>
<dbReference type="InterPro" id="IPR036188">
    <property type="entry name" value="FAD/NAD-bd_sf"/>
</dbReference>
<evidence type="ECO:0000259" key="3">
    <source>
        <dbReference type="Pfam" id="PF07992"/>
    </source>
</evidence>
<dbReference type="Gene3D" id="3.90.760.10">
    <property type="entry name" value="Flavocytochrome c sulphide dehydrogenase, flavin-binding domain"/>
    <property type="match status" value="1"/>
</dbReference>
<evidence type="ECO:0000259" key="5">
    <source>
        <dbReference type="Pfam" id="PF21706"/>
    </source>
</evidence>
<dbReference type="InterPro" id="IPR037092">
    <property type="entry name" value="FlavoCytC_S_DH_flav-bd_sf"/>
</dbReference>
<name>A0A6F8PLJ4_9GAMM</name>
<dbReference type="InterPro" id="IPR052541">
    <property type="entry name" value="SQRD"/>
</dbReference>
<keyword evidence="1" id="KW-0285">Flavoprotein</keyword>
<dbReference type="PROSITE" id="PS51318">
    <property type="entry name" value="TAT"/>
    <property type="match status" value="1"/>
</dbReference>
<dbReference type="InterPro" id="IPR006311">
    <property type="entry name" value="TAT_signal"/>
</dbReference>
<dbReference type="AlphaFoldDB" id="A0A6F8PLJ4"/>
<dbReference type="InterPro" id="IPR049386">
    <property type="entry name" value="FCSD_central"/>
</dbReference>
<dbReference type="InterPro" id="IPR016156">
    <property type="entry name" value="FAD/NAD-linked_Rdtase_dimer_sf"/>
</dbReference>
<reference evidence="7" key="1">
    <citation type="submission" date="2019-11" db="EMBL/GenBank/DDBJ databases">
        <title>Isolation and characterization of two novel species in the genus Thiomicrorhabdus.</title>
        <authorList>
            <person name="Mochizuki J."/>
            <person name="Kojima H."/>
            <person name="Fukui M."/>
        </authorList>
    </citation>
    <scope>NUCLEOTIDE SEQUENCE [LARGE SCALE GENOMIC DNA]</scope>
    <source>
        <strain evidence="7">AkT22</strain>
    </source>
</reference>
<proteinExistence type="predicted"/>
<dbReference type="PANTHER" id="PTHR43755:SF1">
    <property type="entry name" value="FAD-DEPENDENT PYRIDINE NUCLEOTIDE-DISULPHIDE OXIDOREDUCTASE"/>
    <property type="match status" value="1"/>
</dbReference>